<dbReference type="SUPFAM" id="SSF82199">
    <property type="entry name" value="SET domain"/>
    <property type="match status" value="1"/>
</dbReference>
<evidence type="ECO:0000313" key="2">
    <source>
        <dbReference type="EMBL" id="KAL3855109.1"/>
    </source>
</evidence>
<evidence type="ECO:0000259" key="1">
    <source>
        <dbReference type="Pfam" id="PF00856"/>
    </source>
</evidence>
<dbReference type="Proteomes" id="UP001634394">
    <property type="component" value="Unassembled WGS sequence"/>
</dbReference>
<name>A0ABD3V0F1_SINWO</name>
<dbReference type="PANTHER" id="PTHR46167">
    <property type="entry name" value="N-LYSINE METHYLTRANSFERASE KMT5A"/>
    <property type="match status" value="1"/>
</dbReference>
<organism evidence="2 3">
    <name type="scientific">Sinanodonta woodiana</name>
    <name type="common">Chinese pond mussel</name>
    <name type="synonym">Anodonta woodiana</name>
    <dbReference type="NCBI Taxonomy" id="1069815"/>
    <lineage>
        <taxon>Eukaryota</taxon>
        <taxon>Metazoa</taxon>
        <taxon>Spiralia</taxon>
        <taxon>Lophotrochozoa</taxon>
        <taxon>Mollusca</taxon>
        <taxon>Bivalvia</taxon>
        <taxon>Autobranchia</taxon>
        <taxon>Heteroconchia</taxon>
        <taxon>Palaeoheterodonta</taxon>
        <taxon>Unionida</taxon>
        <taxon>Unionoidea</taxon>
        <taxon>Unionidae</taxon>
        <taxon>Unioninae</taxon>
        <taxon>Sinanodonta</taxon>
    </lineage>
</organism>
<dbReference type="InterPro" id="IPR051760">
    <property type="entry name" value="KMT5A"/>
</dbReference>
<dbReference type="InterPro" id="IPR046341">
    <property type="entry name" value="SET_dom_sf"/>
</dbReference>
<reference evidence="2 3" key="1">
    <citation type="submission" date="2024-11" db="EMBL/GenBank/DDBJ databases">
        <title>Chromosome-level genome assembly of the freshwater bivalve Anodonta woodiana.</title>
        <authorList>
            <person name="Chen X."/>
        </authorList>
    </citation>
    <scope>NUCLEOTIDE SEQUENCE [LARGE SCALE GENOMIC DNA]</scope>
    <source>
        <strain evidence="2">MN2024</strain>
        <tissue evidence="2">Gills</tissue>
    </source>
</reference>
<dbReference type="PANTHER" id="PTHR46167:SF1">
    <property type="entry name" value="N-LYSINE METHYLTRANSFERASE KMT5A"/>
    <property type="match status" value="1"/>
</dbReference>
<accession>A0ABD3V0F1</accession>
<proteinExistence type="predicted"/>
<keyword evidence="3" id="KW-1185">Reference proteome</keyword>
<feature type="domain" description="SET" evidence="1">
    <location>
        <begin position="3"/>
        <end position="47"/>
    </location>
</feature>
<gene>
    <name evidence="2" type="ORF">ACJMK2_014338</name>
</gene>
<dbReference type="EMBL" id="JBJQND010000014">
    <property type="protein sequence ID" value="KAL3855109.1"/>
    <property type="molecule type" value="Genomic_DNA"/>
</dbReference>
<dbReference type="Pfam" id="PF00856">
    <property type="entry name" value="SET"/>
    <property type="match status" value="1"/>
</dbReference>
<evidence type="ECO:0000313" key="3">
    <source>
        <dbReference type="Proteomes" id="UP001634394"/>
    </source>
</evidence>
<dbReference type="Gene3D" id="2.170.270.10">
    <property type="entry name" value="SET domain"/>
    <property type="match status" value="1"/>
</dbReference>
<comment type="caution">
    <text evidence="2">The sequence shown here is derived from an EMBL/GenBank/DDBJ whole genome shotgun (WGS) entry which is preliminary data.</text>
</comment>
<dbReference type="InterPro" id="IPR001214">
    <property type="entry name" value="SET_dom"/>
</dbReference>
<sequence length="84" mass="10039">MGRMVNDATSSNINSKMEVVSLNNIPYFCLFALREIKAGEEILYDYGEKNMHWRKELSKNNCLYFCYVFNCFRGKKRRKPFPIR</sequence>
<dbReference type="AlphaFoldDB" id="A0ABD3V0F1"/>
<protein>
    <recommendedName>
        <fullName evidence="1">SET domain-containing protein</fullName>
    </recommendedName>
</protein>